<name>A0AAV0BA54_PHAPC</name>
<protein>
    <submittedName>
        <fullName evidence="2">Uncharacterized protein</fullName>
    </submittedName>
</protein>
<feature type="compositionally biased region" description="Low complexity" evidence="1">
    <location>
        <begin position="177"/>
        <end position="188"/>
    </location>
</feature>
<feature type="compositionally biased region" description="Basic and acidic residues" evidence="1">
    <location>
        <begin position="165"/>
        <end position="176"/>
    </location>
</feature>
<feature type="region of interest" description="Disordered" evidence="1">
    <location>
        <begin position="104"/>
        <end position="188"/>
    </location>
</feature>
<keyword evidence="3" id="KW-1185">Reference proteome</keyword>
<proteinExistence type="predicted"/>
<comment type="caution">
    <text evidence="2">The sequence shown here is derived from an EMBL/GenBank/DDBJ whole genome shotgun (WGS) entry which is preliminary data.</text>
</comment>
<feature type="compositionally biased region" description="Basic and acidic residues" evidence="1">
    <location>
        <begin position="116"/>
        <end position="150"/>
    </location>
</feature>
<gene>
    <name evidence="2" type="ORF">PPACK8108_LOCUS15652</name>
</gene>
<accession>A0AAV0BA54</accession>
<dbReference type="Proteomes" id="UP001153365">
    <property type="component" value="Unassembled WGS sequence"/>
</dbReference>
<evidence type="ECO:0000313" key="2">
    <source>
        <dbReference type="EMBL" id="CAH7682635.1"/>
    </source>
</evidence>
<dbReference type="AlphaFoldDB" id="A0AAV0BA54"/>
<dbReference type="EMBL" id="CALTRL010004188">
    <property type="protein sequence ID" value="CAH7682635.1"/>
    <property type="molecule type" value="Genomic_DNA"/>
</dbReference>
<evidence type="ECO:0000256" key="1">
    <source>
        <dbReference type="SAM" id="MobiDB-lite"/>
    </source>
</evidence>
<evidence type="ECO:0000313" key="3">
    <source>
        <dbReference type="Proteomes" id="UP001153365"/>
    </source>
</evidence>
<organism evidence="2 3">
    <name type="scientific">Phakopsora pachyrhizi</name>
    <name type="common">Asian soybean rust disease fungus</name>
    <dbReference type="NCBI Taxonomy" id="170000"/>
    <lineage>
        <taxon>Eukaryota</taxon>
        <taxon>Fungi</taxon>
        <taxon>Dikarya</taxon>
        <taxon>Basidiomycota</taxon>
        <taxon>Pucciniomycotina</taxon>
        <taxon>Pucciniomycetes</taxon>
        <taxon>Pucciniales</taxon>
        <taxon>Phakopsoraceae</taxon>
        <taxon>Phakopsora</taxon>
    </lineage>
</organism>
<sequence>MGFEKRQKGNFELGAILRRVVDNIFIKGISGCSDHVLMNWAEALLTIGVLVSTDLDNWGILPSSPTVRDFKPSHRKIKPCENRQGQALGTKLKPKGIQFKTVFEEGVEEPMSTRSQTKETRNLSNQKGDEFEDKKILNRLMGRKDDEELQKGGPNKNGKSTTDGLEERLDGSDLHPTESPSKSTTSST</sequence>
<reference evidence="2" key="1">
    <citation type="submission" date="2022-06" db="EMBL/GenBank/DDBJ databases">
        <authorList>
            <consortium name="SYNGENTA / RWTH Aachen University"/>
        </authorList>
    </citation>
    <scope>NUCLEOTIDE SEQUENCE</scope>
</reference>